<dbReference type="InterPro" id="IPR014895">
    <property type="entry name" value="Alginate_lyase_2"/>
</dbReference>
<dbReference type="SUPFAM" id="SSF49899">
    <property type="entry name" value="Concanavalin A-like lectins/glucanases"/>
    <property type="match status" value="1"/>
</dbReference>
<evidence type="ECO:0000256" key="1">
    <source>
        <dbReference type="SAM" id="SignalP"/>
    </source>
</evidence>
<gene>
    <name evidence="3" type="ORF">HJ583_011620</name>
</gene>
<dbReference type="InterPro" id="IPR013320">
    <property type="entry name" value="ConA-like_dom_sf"/>
</dbReference>
<feature type="chain" id="PRO_5047426203" evidence="1">
    <location>
        <begin position="19"/>
        <end position="270"/>
    </location>
</feature>
<accession>A0ABX2IMY8</accession>
<reference evidence="3 4" key="1">
    <citation type="submission" date="2020-06" db="EMBL/GenBank/DDBJ databases">
        <title>Draft genome of Uliginosibacterium sp. IMCC34675.</title>
        <authorList>
            <person name="Song J."/>
        </authorList>
    </citation>
    <scope>NUCLEOTIDE SEQUENCE [LARGE SCALE GENOMIC DNA]</scope>
    <source>
        <strain evidence="3 4">IMCC34675</strain>
    </source>
</reference>
<comment type="caution">
    <text evidence="3">The sequence shown here is derived from an EMBL/GenBank/DDBJ whole genome shotgun (WGS) entry which is preliminary data.</text>
</comment>
<feature type="domain" description="Alginate lyase 2" evidence="2">
    <location>
        <begin position="28"/>
        <end position="231"/>
    </location>
</feature>
<dbReference type="Pfam" id="PF08787">
    <property type="entry name" value="Alginate_lyase2"/>
    <property type="match status" value="1"/>
</dbReference>
<evidence type="ECO:0000259" key="2">
    <source>
        <dbReference type="Pfam" id="PF08787"/>
    </source>
</evidence>
<keyword evidence="1" id="KW-0732">Signal</keyword>
<feature type="signal peptide" evidence="1">
    <location>
        <begin position="1"/>
        <end position="18"/>
    </location>
</feature>
<evidence type="ECO:0000313" key="4">
    <source>
        <dbReference type="Proteomes" id="UP000778523"/>
    </source>
</evidence>
<dbReference type="RefSeq" id="WP_170022089.1">
    <property type="nucleotide sequence ID" value="NZ_JABCSC020000003.1"/>
</dbReference>
<dbReference type="EMBL" id="JABCSC020000003">
    <property type="protein sequence ID" value="NSL55676.1"/>
    <property type="molecule type" value="Genomic_DNA"/>
</dbReference>
<keyword evidence="4" id="KW-1185">Reference proteome</keyword>
<dbReference type="GO" id="GO:0016829">
    <property type="term" value="F:lyase activity"/>
    <property type="evidence" value="ECO:0007669"/>
    <property type="project" value="UniProtKB-KW"/>
</dbReference>
<organism evidence="3 4">
    <name type="scientific">Uliginosibacterium aquaticum</name>
    <dbReference type="NCBI Taxonomy" id="2731212"/>
    <lineage>
        <taxon>Bacteria</taxon>
        <taxon>Pseudomonadati</taxon>
        <taxon>Pseudomonadota</taxon>
        <taxon>Betaproteobacteria</taxon>
        <taxon>Rhodocyclales</taxon>
        <taxon>Zoogloeaceae</taxon>
        <taxon>Uliginosibacterium</taxon>
    </lineage>
</organism>
<proteinExistence type="predicted"/>
<keyword evidence="3" id="KW-0456">Lyase</keyword>
<evidence type="ECO:0000313" key="3">
    <source>
        <dbReference type="EMBL" id="NSL55676.1"/>
    </source>
</evidence>
<sequence>MKRPLCCMLIAICGPAAAQQALLTTSELRYWKLTLPLDADGDGKADEISRPAGYRNPPWFTPTAEGILFRANAGGARTSGSTAYARAELRELDESGRPAAWDCLGDTRHLKLEQVLLHTTTAKPEATIGQIHDARNDNLMLKYIGPAKANGYSDSGRIEVLWNDAAQRAELDPAYILGQPMQVELAVNKGSVQVNYRNLASGVEKHIEARLDSASVVGACFFKAGVYIQACSRLDAYGKPNTVCEKKGWEARRYDAPEAWAEVLIRRIEM</sequence>
<protein>
    <submittedName>
        <fullName evidence="3">Polysaccharide lyase family 7 protein</fullName>
    </submittedName>
</protein>
<dbReference type="Proteomes" id="UP000778523">
    <property type="component" value="Unassembled WGS sequence"/>
</dbReference>
<dbReference type="Gene3D" id="2.60.120.200">
    <property type="match status" value="1"/>
</dbReference>
<name>A0ABX2IMY8_9RHOO</name>